<proteinExistence type="predicted"/>
<keyword evidence="1" id="KW-1133">Transmembrane helix</keyword>
<evidence type="ECO:0000313" key="2">
    <source>
        <dbReference type="EMBL" id="TGY73895.1"/>
    </source>
</evidence>
<evidence type="ECO:0000256" key="1">
    <source>
        <dbReference type="SAM" id="Phobius"/>
    </source>
</evidence>
<dbReference type="EMBL" id="SRYD01000028">
    <property type="protein sequence ID" value="TGY73895.1"/>
    <property type="molecule type" value="Genomic_DNA"/>
</dbReference>
<dbReference type="Proteomes" id="UP000306630">
    <property type="component" value="Unassembled WGS sequence"/>
</dbReference>
<gene>
    <name evidence="2" type="ORF">E5333_08120</name>
</gene>
<organism evidence="2 3">
    <name type="scientific">Muribaculum intestinale</name>
    <dbReference type="NCBI Taxonomy" id="1796646"/>
    <lineage>
        <taxon>Bacteria</taxon>
        <taxon>Pseudomonadati</taxon>
        <taxon>Bacteroidota</taxon>
        <taxon>Bacteroidia</taxon>
        <taxon>Bacteroidales</taxon>
        <taxon>Muribaculaceae</taxon>
        <taxon>Muribaculum</taxon>
    </lineage>
</organism>
<dbReference type="AlphaFoldDB" id="A0A4S2FWT7"/>
<keyword evidence="1" id="KW-0812">Transmembrane</keyword>
<keyword evidence="1" id="KW-0472">Membrane</keyword>
<accession>A0A4S2FWT7</accession>
<comment type="caution">
    <text evidence="2">The sequence shown here is derived from an EMBL/GenBank/DDBJ whole genome shotgun (WGS) entry which is preliminary data.</text>
</comment>
<dbReference type="RefSeq" id="WP_135993300.1">
    <property type="nucleotide sequence ID" value="NZ_SRYD01000028.1"/>
</dbReference>
<sequence length="79" mass="9229">MSEWKPTSIHDAFGIKRQTSGSDYFWRIFAICALIALCIVGYLNSRESRYRPFADDYLILDTWTGKVYDTDSRVVNQQK</sequence>
<name>A0A4S2FWT7_9BACT</name>
<evidence type="ECO:0000313" key="3">
    <source>
        <dbReference type="Proteomes" id="UP000306630"/>
    </source>
</evidence>
<feature type="transmembrane region" description="Helical" evidence="1">
    <location>
        <begin position="24"/>
        <end position="43"/>
    </location>
</feature>
<protein>
    <submittedName>
        <fullName evidence="2">Uncharacterized protein</fullName>
    </submittedName>
</protein>
<reference evidence="2 3" key="1">
    <citation type="submission" date="2019-04" db="EMBL/GenBank/DDBJ databases">
        <title>Microbes associate with the intestines of laboratory mice.</title>
        <authorList>
            <person name="Navarre W."/>
            <person name="Wong E."/>
            <person name="Huang K."/>
            <person name="Tropini C."/>
            <person name="Ng K."/>
            <person name="Yu B."/>
        </authorList>
    </citation>
    <scope>NUCLEOTIDE SEQUENCE [LARGE SCALE GENOMIC DNA]</scope>
    <source>
        <strain evidence="2 3">NM06_A21</strain>
    </source>
</reference>